<evidence type="ECO:0000256" key="1">
    <source>
        <dbReference type="SAM" id="MobiDB-lite"/>
    </source>
</evidence>
<organism evidence="2 3">
    <name type="scientific">Streptomyces formicae</name>
    <dbReference type="NCBI Taxonomy" id="1616117"/>
    <lineage>
        <taxon>Bacteria</taxon>
        <taxon>Bacillati</taxon>
        <taxon>Actinomycetota</taxon>
        <taxon>Actinomycetes</taxon>
        <taxon>Kitasatosporales</taxon>
        <taxon>Streptomycetaceae</taxon>
        <taxon>Streptomyces</taxon>
    </lineage>
</organism>
<feature type="compositionally biased region" description="Basic and acidic residues" evidence="1">
    <location>
        <begin position="213"/>
        <end position="226"/>
    </location>
</feature>
<dbReference type="GO" id="GO:0016787">
    <property type="term" value="F:hydrolase activity"/>
    <property type="evidence" value="ECO:0007669"/>
    <property type="project" value="UniProtKB-KW"/>
</dbReference>
<keyword evidence="3" id="KW-1185">Reference proteome</keyword>
<evidence type="ECO:0000313" key="2">
    <source>
        <dbReference type="EMBL" id="ATL30868.1"/>
    </source>
</evidence>
<dbReference type="AlphaFoldDB" id="A0A291QH33"/>
<name>A0A291QH33_9ACTN</name>
<keyword evidence="2" id="KW-0378">Hydrolase</keyword>
<evidence type="ECO:0000313" key="3">
    <source>
        <dbReference type="Proteomes" id="UP000221011"/>
    </source>
</evidence>
<protein>
    <submittedName>
        <fullName evidence="2">Malto-oligosyltrehalose trehalohydrolase</fullName>
    </submittedName>
</protein>
<reference evidence="2 3" key="1">
    <citation type="submission" date="2017-08" db="EMBL/GenBank/DDBJ databases">
        <title>Complete Genome Sequence of Streptomyces formicae KY5, the formicamycin producer.</title>
        <authorList>
            <person name="Holmes N.A."/>
            <person name="Devine R."/>
            <person name="Qin Z."/>
            <person name="Seipke R.F."/>
            <person name="Wilkinson B."/>
            <person name="Hutchings M.I."/>
        </authorList>
    </citation>
    <scope>NUCLEOTIDE SEQUENCE [LARGE SCALE GENOMIC DNA]</scope>
    <source>
        <strain evidence="2 3">KY5</strain>
    </source>
</reference>
<dbReference type="EMBL" id="CP022685">
    <property type="protein sequence ID" value="ATL30868.1"/>
    <property type="molecule type" value="Genomic_DNA"/>
</dbReference>
<proteinExistence type="predicted"/>
<feature type="region of interest" description="Disordered" evidence="1">
    <location>
        <begin position="213"/>
        <end position="234"/>
    </location>
</feature>
<accession>A0A291QH33</accession>
<dbReference type="Proteomes" id="UP000221011">
    <property type="component" value="Chromosome"/>
</dbReference>
<dbReference type="KEGG" id="sfk:KY5_5850c"/>
<gene>
    <name evidence="2" type="ORF">KY5_5850c</name>
</gene>
<sequence>MNSGAEGAGEAGAGLGAGGFGPGVGRGPGVAGAAAAGFSAAAGLGAGGLGAAGPGRAACAGEGAAGPEGAGGLGAAALRGAPGLAADLPLPPCCNASVSLRTTGASIVEDAERTNSPSSWSLAMTTLLSTPNSLASSYTRTLATSLLLGPGYAGPSLLHGRTHRVLIECSSQSRPTSNSRNTRPHGVPCGHVLRCRLLGNCLDGSAQRLRVERPLGAEGPRERPAADRQVQTDQGGVYIRTPAGQRTAWIGGAGALFPHDAQQIALGRSLPAPHTGALRACAGMRPARHS</sequence>